<comment type="caution">
    <text evidence="1">The sequence shown here is derived from an EMBL/GenBank/DDBJ whole genome shotgun (WGS) entry which is preliminary data.</text>
</comment>
<dbReference type="EMBL" id="BSEO01000001">
    <property type="protein sequence ID" value="GLJ78481.1"/>
    <property type="molecule type" value="Genomic_DNA"/>
</dbReference>
<keyword evidence="2" id="KW-1185">Reference proteome</keyword>
<proteinExistence type="predicted"/>
<evidence type="ECO:0000313" key="1">
    <source>
        <dbReference type="EMBL" id="GLJ78481.1"/>
    </source>
</evidence>
<dbReference type="Proteomes" id="UP001142317">
    <property type="component" value="Unassembled WGS sequence"/>
</dbReference>
<reference evidence="1" key="2">
    <citation type="submission" date="2023-01" db="EMBL/GenBank/DDBJ databases">
        <authorList>
            <person name="Sun Q."/>
            <person name="Evtushenko L."/>
        </authorList>
    </citation>
    <scope>NUCLEOTIDE SEQUENCE</scope>
    <source>
        <strain evidence="1">VKM Ac-1447</strain>
    </source>
</reference>
<sequence>MRWERFFEDLEHQLDSEWEAERAVLDSEAERLRMSRLTLRDRLAVLAEESDEVAIDLAGPAATLRGPLTGVGADWCSLELGADAHGALVPLRAITAVGAARPALTRSTRPVGAAGITCRMTLGFVLRDAARRRGAVRVHTVAGGAHTGTIDRAGADHFDLALHDADVPRRDTAVAGLRVIPFSTVTWVQLVGIGI</sequence>
<name>A0A9W6M217_9MICO</name>
<reference evidence="1" key="1">
    <citation type="journal article" date="2014" name="Int. J. Syst. Evol. Microbiol.">
        <title>Complete genome sequence of Corynebacterium casei LMG S-19264T (=DSM 44701T), isolated from a smear-ripened cheese.</title>
        <authorList>
            <consortium name="US DOE Joint Genome Institute (JGI-PGF)"/>
            <person name="Walter F."/>
            <person name="Albersmeier A."/>
            <person name="Kalinowski J."/>
            <person name="Ruckert C."/>
        </authorList>
    </citation>
    <scope>NUCLEOTIDE SEQUENCE</scope>
    <source>
        <strain evidence="1">VKM Ac-1447</strain>
    </source>
</reference>
<organism evidence="1 2">
    <name type="scientific">Microbacterium imperiale</name>
    <dbReference type="NCBI Taxonomy" id="33884"/>
    <lineage>
        <taxon>Bacteria</taxon>
        <taxon>Bacillati</taxon>
        <taxon>Actinomycetota</taxon>
        <taxon>Actinomycetes</taxon>
        <taxon>Micrococcales</taxon>
        <taxon>Microbacteriaceae</taxon>
        <taxon>Microbacterium</taxon>
    </lineage>
</organism>
<accession>A0A9W6M217</accession>
<dbReference type="AlphaFoldDB" id="A0A9W6M217"/>
<dbReference type="RefSeq" id="WP_210005790.1">
    <property type="nucleotide sequence ID" value="NZ_BSEO01000001.1"/>
</dbReference>
<gene>
    <name evidence="1" type="ORF">GCM10017586_01630</name>
</gene>
<protein>
    <submittedName>
        <fullName evidence="1">Uncharacterized protein</fullName>
    </submittedName>
</protein>
<evidence type="ECO:0000313" key="2">
    <source>
        <dbReference type="Proteomes" id="UP001142317"/>
    </source>
</evidence>